<dbReference type="PROSITE" id="PS50043">
    <property type="entry name" value="HTH_LUXR_2"/>
    <property type="match status" value="1"/>
</dbReference>
<dbReference type="GO" id="GO:0003677">
    <property type="term" value="F:DNA binding"/>
    <property type="evidence" value="ECO:0007669"/>
    <property type="project" value="UniProtKB-KW"/>
</dbReference>
<dbReference type="AlphaFoldDB" id="A0A5M6ICB9"/>
<evidence type="ECO:0000259" key="4">
    <source>
        <dbReference type="PROSITE" id="PS50043"/>
    </source>
</evidence>
<dbReference type="SUPFAM" id="SSF46894">
    <property type="entry name" value="C-terminal effector domain of the bipartite response regulators"/>
    <property type="match status" value="1"/>
</dbReference>
<keyword evidence="6" id="KW-1185">Reference proteome</keyword>
<dbReference type="InterPro" id="IPR036388">
    <property type="entry name" value="WH-like_DNA-bd_sf"/>
</dbReference>
<evidence type="ECO:0000313" key="5">
    <source>
        <dbReference type="EMBL" id="KAA5605896.1"/>
    </source>
</evidence>
<dbReference type="Proteomes" id="UP000324065">
    <property type="component" value="Unassembled WGS sequence"/>
</dbReference>
<evidence type="ECO:0000313" key="6">
    <source>
        <dbReference type="Proteomes" id="UP000324065"/>
    </source>
</evidence>
<evidence type="ECO:0000256" key="2">
    <source>
        <dbReference type="ARBA" id="ARBA00023125"/>
    </source>
</evidence>
<dbReference type="CDD" id="cd06170">
    <property type="entry name" value="LuxR_C_like"/>
    <property type="match status" value="1"/>
</dbReference>
<reference evidence="5 6" key="1">
    <citation type="submission" date="2019-09" db="EMBL/GenBank/DDBJ databases">
        <title>Genome sequence of Roseospira marina, one of the more divergent members of the non-sulfur purple photosynthetic bacterial family, the Rhodospirillaceae.</title>
        <authorList>
            <person name="Meyer T."/>
            <person name="Kyndt J."/>
        </authorList>
    </citation>
    <scope>NUCLEOTIDE SEQUENCE [LARGE SCALE GENOMIC DNA]</scope>
    <source>
        <strain evidence="5 6">DSM 15113</strain>
    </source>
</reference>
<dbReference type="InterPro" id="IPR016032">
    <property type="entry name" value="Sig_transdc_resp-reg_C-effctor"/>
</dbReference>
<sequence>MKQRALHLAYAAVVVHVRAHQLLGTEAAQGLSLTNREREVLSLSALGMTTREVGSALGISVSGVNFHIANAARKLGAHNRTHATSLAIDAGLIAV</sequence>
<dbReference type="InterPro" id="IPR000792">
    <property type="entry name" value="Tscrpt_reg_LuxR_C"/>
</dbReference>
<feature type="domain" description="HTH luxR-type" evidence="4">
    <location>
        <begin position="26"/>
        <end position="91"/>
    </location>
</feature>
<protein>
    <submittedName>
        <fullName evidence="5">Response regulator transcription factor</fullName>
    </submittedName>
</protein>
<dbReference type="Gene3D" id="1.10.10.10">
    <property type="entry name" value="Winged helix-like DNA-binding domain superfamily/Winged helix DNA-binding domain"/>
    <property type="match status" value="1"/>
</dbReference>
<accession>A0A5M6ICB9</accession>
<organism evidence="5 6">
    <name type="scientific">Roseospira marina</name>
    <dbReference type="NCBI Taxonomy" id="140057"/>
    <lineage>
        <taxon>Bacteria</taxon>
        <taxon>Pseudomonadati</taxon>
        <taxon>Pseudomonadota</taxon>
        <taxon>Alphaproteobacteria</taxon>
        <taxon>Rhodospirillales</taxon>
        <taxon>Rhodospirillaceae</taxon>
        <taxon>Roseospira</taxon>
    </lineage>
</organism>
<evidence type="ECO:0000256" key="3">
    <source>
        <dbReference type="ARBA" id="ARBA00023163"/>
    </source>
</evidence>
<gene>
    <name evidence="5" type="ORF">F1188_08805</name>
</gene>
<dbReference type="GO" id="GO:0006355">
    <property type="term" value="P:regulation of DNA-templated transcription"/>
    <property type="evidence" value="ECO:0007669"/>
    <property type="project" value="InterPro"/>
</dbReference>
<dbReference type="PRINTS" id="PR00038">
    <property type="entry name" value="HTHLUXR"/>
</dbReference>
<keyword evidence="1" id="KW-0805">Transcription regulation</keyword>
<dbReference type="SMART" id="SM00421">
    <property type="entry name" value="HTH_LUXR"/>
    <property type="match status" value="1"/>
</dbReference>
<dbReference type="PANTHER" id="PTHR44688">
    <property type="entry name" value="DNA-BINDING TRANSCRIPTIONAL ACTIVATOR DEVR_DOSR"/>
    <property type="match status" value="1"/>
</dbReference>
<evidence type="ECO:0000256" key="1">
    <source>
        <dbReference type="ARBA" id="ARBA00023015"/>
    </source>
</evidence>
<name>A0A5M6ICB9_9PROT</name>
<dbReference type="OrthoDB" id="7345476at2"/>
<proteinExistence type="predicted"/>
<keyword evidence="2" id="KW-0238">DNA-binding</keyword>
<comment type="caution">
    <text evidence="5">The sequence shown here is derived from an EMBL/GenBank/DDBJ whole genome shotgun (WGS) entry which is preliminary data.</text>
</comment>
<dbReference type="Pfam" id="PF00196">
    <property type="entry name" value="GerE"/>
    <property type="match status" value="1"/>
</dbReference>
<dbReference type="EMBL" id="VWPJ01000007">
    <property type="protein sequence ID" value="KAA5605896.1"/>
    <property type="molecule type" value="Genomic_DNA"/>
</dbReference>
<keyword evidence="3" id="KW-0804">Transcription</keyword>
<dbReference type="PANTHER" id="PTHR44688:SF16">
    <property type="entry name" value="DNA-BINDING TRANSCRIPTIONAL ACTIVATOR DEVR_DOSR"/>
    <property type="match status" value="1"/>
</dbReference>